<feature type="compositionally biased region" description="Polar residues" evidence="4">
    <location>
        <begin position="218"/>
        <end position="229"/>
    </location>
</feature>
<dbReference type="Pfam" id="PF18192">
    <property type="entry name" value="DNTTIP1_dimer"/>
    <property type="match status" value="1"/>
</dbReference>
<evidence type="ECO:0000256" key="3">
    <source>
        <dbReference type="ARBA" id="ARBA00023242"/>
    </source>
</evidence>
<feature type="compositionally biased region" description="Basic and acidic residues" evidence="4">
    <location>
        <begin position="232"/>
        <end position="245"/>
    </location>
</feature>
<dbReference type="RefSeq" id="XP_030848345.1">
    <property type="nucleotide sequence ID" value="XM_030992485.1"/>
</dbReference>
<feature type="domain" description="DNTTIP1 dimerisation" evidence="5">
    <location>
        <begin position="68"/>
        <end position="132"/>
    </location>
</feature>
<proteinExistence type="predicted"/>
<sequence length="371" mass="42541">MSFVESLPPHWTNDSLTKKKALLCNKIKNPFCMSLKTFPTSKHQRLTRQPGVNFKTRSGVVFNPITPLEILRGTLQKRINKDIHCIFQYYAQFFYMAVENMRENYGADSVTEEHVLTVFRNSLEAAKDLFQPSGKQTGKERHGSGSHKINVKMHLDKMKTSEAVLRRNDDEDCDEPERKRSKHNPDNNSTFSLRPPPRIQTRKRKGRPPAHHRDYTDVITTSSSGSYKSNKVKVEPVKKEGPKWDPSRLVHGSRFVMGAKANKALGLGATRGRLYIKHPELFKYAGDQDDKQWLYDNHLMPATGGKAYILLLEDVLDLAETEEYKECGSLALEELQTFNVPPEILEKMRRYMETHRTDCDGSNNSSDINEN</sequence>
<dbReference type="EnsemblMetazoa" id="XM_030972092">
    <property type="protein sequence ID" value="XP_030827952"/>
    <property type="gene ID" value="LOC584430"/>
</dbReference>
<dbReference type="PANTHER" id="PTHR23399:SF2">
    <property type="entry name" value="DEOXYNUCLEOTIDYLTRANSFERASE TERMINAL-INTERACTING PROTEIN 1"/>
    <property type="match status" value="1"/>
</dbReference>
<evidence type="ECO:0008006" key="9">
    <source>
        <dbReference type="Google" id="ProtNLM"/>
    </source>
</evidence>
<feature type="compositionally biased region" description="Basic and acidic residues" evidence="4">
    <location>
        <begin position="153"/>
        <end position="169"/>
    </location>
</feature>
<feature type="region of interest" description="Disordered" evidence="4">
    <location>
        <begin position="129"/>
        <end position="245"/>
    </location>
</feature>
<dbReference type="OrthoDB" id="5860246at2759"/>
<feature type="domain" description="TdIF1 C-terminal" evidence="6">
    <location>
        <begin position="253"/>
        <end position="348"/>
    </location>
</feature>
<dbReference type="GeneID" id="115926884"/>
<reference evidence="8" key="1">
    <citation type="submission" date="2015-02" db="EMBL/GenBank/DDBJ databases">
        <title>Genome sequencing for Strongylocentrotus purpuratus.</title>
        <authorList>
            <person name="Murali S."/>
            <person name="Liu Y."/>
            <person name="Vee V."/>
            <person name="English A."/>
            <person name="Wang M."/>
            <person name="Skinner E."/>
            <person name="Han Y."/>
            <person name="Muzny D.M."/>
            <person name="Worley K.C."/>
            <person name="Gibbs R.A."/>
        </authorList>
    </citation>
    <scope>NUCLEOTIDE SEQUENCE</scope>
</reference>
<evidence type="ECO:0000313" key="8">
    <source>
        <dbReference type="Proteomes" id="UP000007110"/>
    </source>
</evidence>
<evidence type="ECO:0000256" key="1">
    <source>
        <dbReference type="ARBA" id="ARBA00004123"/>
    </source>
</evidence>
<evidence type="ECO:0000256" key="4">
    <source>
        <dbReference type="SAM" id="MobiDB-lite"/>
    </source>
</evidence>
<dbReference type="RefSeq" id="XP_030827952.1">
    <property type="nucleotide sequence ID" value="XM_030972092.1"/>
</dbReference>
<dbReference type="InterPro" id="IPR026064">
    <property type="entry name" value="TdIF1"/>
</dbReference>
<dbReference type="KEGG" id="spu:584430"/>
<organism evidence="7 8">
    <name type="scientific">Strongylocentrotus purpuratus</name>
    <name type="common">Purple sea urchin</name>
    <dbReference type="NCBI Taxonomy" id="7668"/>
    <lineage>
        <taxon>Eukaryota</taxon>
        <taxon>Metazoa</taxon>
        <taxon>Echinodermata</taxon>
        <taxon>Eleutherozoa</taxon>
        <taxon>Echinozoa</taxon>
        <taxon>Echinoidea</taxon>
        <taxon>Euechinoidea</taxon>
        <taxon>Echinacea</taxon>
        <taxon>Camarodonta</taxon>
        <taxon>Echinidea</taxon>
        <taxon>Strongylocentrotidae</taxon>
        <taxon>Strongylocentrotus</taxon>
    </lineage>
</organism>
<accession>A0A7M7MXB7</accession>
<dbReference type="GeneID" id="584430"/>
<dbReference type="GO" id="GO:0031491">
    <property type="term" value="F:nucleosome binding"/>
    <property type="evidence" value="ECO:0000318"/>
    <property type="project" value="GO_Central"/>
</dbReference>
<evidence type="ECO:0000259" key="5">
    <source>
        <dbReference type="Pfam" id="PF18192"/>
    </source>
</evidence>
<keyword evidence="8" id="KW-1185">Reference proteome</keyword>
<evidence type="ECO:0000256" key="2">
    <source>
        <dbReference type="ARBA" id="ARBA00023125"/>
    </source>
</evidence>
<dbReference type="Proteomes" id="UP000007110">
    <property type="component" value="Unassembled WGS sequence"/>
</dbReference>
<dbReference type="GO" id="GO:0003677">
    <property type="term" value="F:DNA binding"/>
    <property type="evidence" value="ECO:0000318"/>
    <property type="project" value="GO_Central"/>
</dbReference>
<dbReference type="InterPro" id="IPR049121">
    <property type="entry name" value="TdIF1_C"/>
</dbReference>
<name>A0A7M7MXB7_STRPU</name>
<keyword evidence="2" id="KW-0238">DNA-binding</keyword>
<reference evidence="7" key="2">
    <citation type="submission" date="2021-01" db="UniProtKB">
        <authorList>
            <consortium name="EnsemblMetazoa"/>
        </authorList>
    </citation>
    <scope>IDENTIFICATION</scope>
</reference>
<comment type="subcellular location">
    <subcellularLocation>
        <location evidence="1">Nucleus</location>
    </subcellularLocation>
</comment>
<dbReference type="AlphaFoldDB" id="A0A7M7MXB7"/>
<keyword evidence="3" id="KW-0539">Nucleus</keyword>
<dbReference type="InParanoid" id="A0A7M7MXB7"/>
<dbReference type="GO" id="GO:0005634">
    <property type="term" value="C:nucleus"/>
    <property type="evidence" value="ECO:0000318"/>
    <property type="project" value="GO_Central"/>
</dbReference>
<evidence type="ECO:0000259" key="6">
    <source>
        <dbReference type="Pfam" id="PF21229"/>
    </source>
</evidence>
<evidence type="ECO:0000313" key="7">
    <source>
        <dbReference type="EnsemblMetazoa" id="XP_030827952"/>
    </source>
</evidence>
<protein>
    <recommendedName>
        <fullName evidence="9">Deoxynucleotidyltransferase terminal-interacting protein 1</fullName>
    </recommendedName>
</protein>
<dbReference type="EnsemblMetazoa" id="XM_030992485">
    <property type="protein sequence ID" value="XP_030848345"/>
    <property type="gene ID" value="LOC115926884"/>
</dbReference>
<dbReference type="OMA" id="LAENHHM"/>
<dbReference type="Pfam" id="PF21229">
    <property type="entry name" value="TdIF1_2nd"/>
    <property type="match status" value="1"/>
</dbReference>
<dbReference type="InterPro" id="IPR041384">
    <property type="entry name" value="DNTTIP1_dimer"/>
</dbReference>
<dbReference type="KEGG" id="spu:115926884"/>
<dbReference type="PANTHER" id="PTHR23399">
    <property type="entry name" value="DEOXYNUCLEOTIDYLTRANSFERASE TERMINAL-INTERACTING PROTEIN 1"/>
    <property type="match status" value="1"/>
</dbReference>
<feature type="compositionally biased region" description="Basic residues" evidence="4">
    <location>
        <begin position="200"/>
        <end position="210"/>
    </location>
</feature>